<reference evidence="1" key="1">
    <citation type="submission" date="2021-02" db="EMBL/GenBank/DDBJ databases">
        <title>Infant gut strain persistence is associated with maternal origin, phylogeny, and functional potential including surface adhesion and iron acquisition.</title>
        <authorList>
            <person name="Lou Y.C."/>
        </authorList>
    </citation>
    <scope>NUCLEOTIDE SEQUENCE</scope>
    <source>
        <strain evidence="1">L3_101_367G1_dasL3_101_367G1_metabat.metabat.26</strain>
    </source>
</reference>
<dbReference type="RefSeq" id="WP_435142166.1">
    <property type="nucleotide sequence ID" value="NZ_CP170812.1"/>
</dbReference>
<proteinExistence type="predicted"/>
<evidence type="ECO:0000313" key="1">
    <source>
        <dbReference type="EMBL" id="MBS5686507.1"/>
    </source>
</evidence>
<dbReference type="AlphaFoldDB" id="A0A943IR01"/>
<protein>
    <submittedName>
        <fullName evidence="1">Uncharacterized protein</fullName>
    </submittedName>
</protein>
<gene>
    <name evidence="1" type="ORF">KHW66_00080</name>
</gene>
<evidence type="ECO:0000313" key="2">
    <source>
        <dbReference type="Proteomes" id="UP000733372"/>
    </source>
</evidence>
<name>A0A943IR01_9FIRM</name>
<sequence length="124" mass="13180">MSLSLTKMAILTGYAHSISLKGFETNRLFLVTAAGIISGIPVFDEETDNLNVTVAQALNSTALEAVSKADSSDDESSPVGRSGEFILLKDARFEATTPVVNFPILTVFCDQIIAVSLGTNPTNR</sequence>
<accession>A0A943IR01</accession>
<dbReference type="Proteomes" id="UP000733372">
    <property type="component" value="Unassembled WGS sequence"/>
</dbReference>
<dbReference type="EMBL" id="JAGZAM010000001">
    <property type="protein sequence ID" value="MBS5686507.1"/>
    <property type="molecule type" value="Genomic_DNA"/>
</dbReference>
<comment type="caution">
    <text evidence="1">The sequence shown here is derived from an EMBL/GenBank/DDBJ whole genome shotgun (WGS) entry which is preliminary data.</text>
</comment>
<organism evidence="1 2">
    <name type="scientific">Faecalibacterium prausnitzii</name>
    <dbReference type="NCBI Taxonomy" id="853"/>
    <lineage>
        <taxon>Bacteria</taxon>
        <taxon>Bacillati</taxon>
        <taxon>Bacillota</taxon>
        <taxon>Clostridia</taxon>
        <taxon>Eubacteriales</taxon>
        <taxon>Oscillospiraceae</taxon>
        <taxon>Faecalibacterium</taxon>
    </lineage>
</organism>